<proteinExistence type="predicted"/>
<evidence type="ECO:0000313" key="6">
    <source>
        <dbReference type="EMBL" id="PHX56138.1"/>
    </source>
</evidence>
<evidence type="ECO:0000259" key="5">
    <source>
        <dbReference type="Pfam" id="PF01370"/>
    </source>
</evidence>
<keyword evidence="7" id="KW-1185">Reference proteome</keyword>
<dbReference type="Gene3D" id="3.40.50.720">
    <property type="entry name" value="NAD(P)-binding Rossmann-like Domain"/>
    <property type="match status" value="1"/>
</dbReference>
<dbReference type="EMBL" id="NXIB02000030">
    <property type="protein sequence ID" value="PHX56138.1"/>
    <property type="molecule type" value="Genomic_DNA"/>
</dbReference>
<dbReference type="PANTHER" id="PTHR43078:SF6">
    <property type="entry name" value="UDP-GLUCURONIC ACID DECARBOXYLASE 1"/>
    <property type="match status" value="1"/>
</dbReference>
<name>A0A2G4F319_9CYAN</name>
<dbReference type="Pfam" id="PF01370">
    <property type="entry name" value="Epimerase"/>
    <property type="match status" value="1"/>
</dbReference>
<comment type="caution">
    <text evidence="6">The sequence shown here is derived from an EMBL/GenBank/DDBJ whole genome shotgun (WGS) entry which is preliminary data.</text>
</comment>
<dbReference type="InterPro" id="IPR001509">
    <property type="entry name" value="Epimerase_deHydtase"/>
</dbReference>
<keyword evidence="4" id="KW-0456">Lyase</keyword>
<dbReference type="InterPro" id="IPR044516">
    <property type="entry name" value="UXS-like"/>
</dbReference>
<dbReference type="SUPFAM" id="SSF51735">
    <property type="entry name" value="NAD(P)-binding Rossmann-fold domains"/>
    <property type="match status" value="1"/>
</dbReference>
<dbReference type="RefSeq" id="WP_096830488.1">
    <property type="nucleotide sequence ID" value="NZ_NXIB02000030.1"/>
</dbReference>
<dbReference type="Proteomes" id="UP000226442">
    <property type="component" value="Unassembled WGS sequence"/>
</dbReference>
<accession>A0A2G4F319</accession>
<evidence type="ECO:0000256" key="2">
    <source>
        <dbReference type="ARBA" id="ARBA00022793"/>
    </source>
</evidence>
<evidence type="ECO:0000256" key="4">
    <source>
        <dbReference type="ARBA" id="ARBA00023239"/>
    </source>
</evidence>
<dbReference type="GO" id="GO:0070403">
    <property type="term" value="F:NAD+ binding"/>
    <property type="evidence" value="ECO:0007669"/>
    <property type="project" value="InterPro"/>
</dbReference>
<evidence type="ECO:0000313" key="7">
    <source>
        <dbReference type="Proteomes" id="UP000226442"/>
    </source>
</evidence>
<evidence type="ECO:0000256" key="3">
    <source>
        <dbReference type="ARBA" id="ARBA00023027"/>
    </source>
</evidence>
<dbReference type="GO" id="GO:0042732">
    <property type="term" value="P:D-xylose metabolic process"/>
    <property type="evidence" value="ECO:0007669"/>
    <property type="project" value="InterPro"/>
</dbReference>
<dbReference type="OrthoDB" id="9771073at2"/>
<dbReference type="AlphaFoldDB" id="A0A2G4F319"/>
<keyword evidence="2" id="KW-0210">Decarboxylase</keyword>
<comment type="cofactor">
    <cofactor evidence="1">
        <name>NAD(+)</name>
        <dbReference type="ChEBI" id="CHEBI:57540"/>
    </cofactor>
</comment>
<dbReference type="GO" id="GO:0005737">
    <property type="term" value="C:cytoplasm"/>
    <property type="evidence" value="ECO:0007669"/>
    <property type="project" value="TreeGrafter"/>
</dbReference>
<feature type="domain" description="NAD-dependent epimerase/dehydratase" evidence="5">
    <location>
        <begin position="28"/>
        <end position="273"/>
    </location>
</feature>
<gene>
    <name evidence="6" type="ORF">CP500_007060</name>
</gene>
<organism evidence="6 7">
    <name type="scientific">Tychonema bourrellyi FEM_GT703</name>
    <dbReference type="NCBI Taxonomy" id="2040638"/>
    <lineage>
        <taxon>Bacteria</taxon>
        <taxon>Bacillati</taxon>
        <taxon>Cyanobacteriota</taxon>
        <taxon>Cyanophyceae</taxon>
        <taxon>Oscillatoriophycideae</taxon>
        <taxon>Oscillatoriales</taxon>
        <taxon>Microcoleaceae</taxon>
        <taxon>Tychonema</taxon>
    </lineage>
</organism>
<dbReference type="InterPro" id="IPR036291">
    <property type="entry name" value="NAD(P)-bd_dom_sf"/>
</dbReference>
<sequence>MVKSLAHDLNHILTHTDGLWEEFREQRIFITGGTGFFGRWLLESFAWANDQLGLKAEAVVLTRNLEAFRKKAPHLVANPAIRFHLGDVKSFEFPEGSFSHVIHGATEASAKLNQEAPLLMLDTIVQGTRQTLEFARHCGAKKFLLTSSGAVYGKQPPDMTHISEDYQGAPDTMNVRSAYGEGKRMAELLCAIYAKQYRIETKIARCFAFVGPYLPLDGDFAIGNFIRDGIQGGKIRVNGDGTPYRSYLYATDLAIWLWKILVKGDVCRPYNVGSDKDITVADLAYTVSSMFDLGLDVLISQEAMPGKPSERYVPSTERATFELQLQALISLEESIKRTIFDSSKI</sequence>
<dbReference type="PANTHER" id="PTHR43078">
    <property type="entry name" value="UDP-GLUCURONIC ACID DECARBOXYLASE-RELATED"/>
    <property type="match status" value="1"/>
</dbReference>
<reference evidence="6" key="1">
    <citation type="submission" date="2017-10" db="EMBL/GenBank/DDBJ databases">
        <title>Draft genome sequence of the planktic cyanobacteria Tychonema bourrellyi isolated from alpine lentic freshwater.</title>
        <authorList>
            <person name="Tett A."/>
            <person name="Armanini F."/>
            <person name="Asnicar F."/>
            <person name="Boscaini A."/>
            <person name="Pasolli E."/>
            <person name="Zolfo M."/>
            <person name="Donati C."/>
            <person name="Salmaso N."/>
            <person name="Segata N."/>
        </authorList>
    </citation>
    <scope>NUCLEOTIDE SEQUENCE</scope>
    <source>
        <strain evidence="6">FEM_GT703</strain>
    </source>
</reference>
<evidence type="ECO:0000256" key="1">
    <source>
        <dbReference type="ARBA" id="ARBA00001911"/>
    </source>
</evidence>
<dbReference type="GO" id="GO:0048040">
    <property type="term" value="F:UDP-glucuronate decarboxylase activity"/>
    <property type="evidence" value="ECO:0007669"/>
    <property type="project" value="TreeGrafter"/>
</dbReference>
<keyword evidence="3" id="KW-0520">NAD</keyword>
<protein>
    <submittedName>
        <fullName evidence="6">Epimerase</fullName>
    </submittedName>
</protein>